<accession>E6TVP0</accession>
<dbReference type="EMBL" id="CP002394">
    <property type="protein sequence ID" value="ADU32168.1"/>
    <property type="molecule type" value="Genomic_DNA"/>
</dbReference>
<keyword evidence="2" id="KW-1185">Reference proteome</keyword>
<dbReference type="OrthoDB" id="2354703at2"/>
<dbReference type="RefSeq" id="WP_013490498.1">
    <property type="nucleotide sequence ID" value="NC_014829.1"/>
</dbReference>
<reference evidence="1" key="1">
    <citation type="submission" date="2010-12" db="EMBL/GenBank/DDBJ databases">
        <title>Complete sequence of Bacillus cellulosilyticus DSM 2522.</title>
        <authorList>
            <consortium name="US DOE Joint Genome Institute"/>
            <person name="Lucas S."/>
            <person name="Copeland A."/>
            <person name="Lapidus A."/>
            <person name="Cheng J.-F."/>
            <person name="Bruce D."/>
            <person name="Goodwin L."/>
            <person name="Pitluck S."/>
            <person name="Chertkov O."/>
            <person name="Detter J.C."/>
            <person name="Han C."/>
            <person name="Tapia R."/>
            <person name="Land M."/>
            <person name="Hauser L."/>
            <person name="Jeffries C."/>
            <person name="Kyrpides N."/>
            <person name="Ivanova N."/>
            <person name="Mikhailova N."/>
            <person name="Brumm P."/>
            <person name="Mead D."/>
            <person name="Woyke T."/>
        </authorList>
    </citation>
    <scope>NUCLEOTIDE SEQUENCE [LARGE SCALE GENOMIC DNA]</scope>
    <source>
        <strain evidence="1">DSM 2522</strain>
    </source>
</reference>
<protein>
    <submittedName>
        <fullName evidence="1">Uncharacterized protein</fullName>
    </submittedName>
</protein>
<organism evidence="1 2">
    <name type="scientific">Evansella cellulosilytica (strain ATCC 21833 / DSM 2522 / FERM P-1141 / JCM 9156 / N-4)</name>
    <name type="common">Bacillus cellulosilyticus</name>
    <dbReference type="NCBI Taxonomy" id="649639"/>
    <lineage>
        <taxon>Bacteria</taxon>
        <taxon>Bacillati</taxon>
        <taxon>Bacillota</taxon>
        <taxon>Bacilli</taxon>
        <taxon>Bacillales</taxon>
        <taxon>Bacillaceae</taxon>
        <taxon>Evansella</taxon>
    </lineage>
</organism>
<name>E6TVP0_EVAC2</name>
<dbReference type="AlphaFoldDB" id="E6TVP0"/>
<evidence type="ECO:0000313" key="2">
    <source>
        <dbReference type="Proteomes" id="UP000001401"/>
    </source>
</evidence>
<proteinExistence type="predicted"/>
<dbReference type="HOGENOM" id="CLU_1115373_0_0_9"/>
<sequence length="245" mass="29036">MKQIYAFEDSKQLTNFKEFTDELYSKLDVYKKLLENEYALHSKPKGIIWTSEELATTVFSNVPIPAFTDKDLIYMSPDLNKWRRLFLSQLEELNLPTIRKFYENYSFNNLLVILAHELTHHSDLFIDEFDDERTDSIWFEEGMCFYLPRKMLLSNVEFDEISKIEAELVKNFKGKYGSHSLDNFGIGSYNGSLTSIMYDYWRSYLAVKELVEVKAAGNIKTVFEQYHQWHNEGRTIPLTEYFQIQ</sequence>
<dbReference type="eggNOG" id="ENOG502Z8NC">
    <property type="taxonomic scope" value="Bacteria"/>
</dbReference>
<dbReference type="Proteomes" id="UP000001401">
    <property type="component" value="Chromosome"/>
</dbReference>
<evidence type="ECO:0000313" key="1">
    <source>
        <dbReference type="EMBL" id="ADU32168.1"/>
    </source>
</evidence>
<gene>
    <name evidence="1" type="ordered locus">Bcell_3933</name>
</gene>
<dbReference type="KEGG" id="bco:Bcell_3933"/>